<dbReference type="GO" id="GO:0030288">
    <property type="term" value="C:outer membrane-bounded periplasmic space"/>
    <property type="evidence" value="ECO:0007669"/>
    <property type="project" value="TreeGrafter"/>
</dbReference>
<accession>A0A1G9TND4</accession>
<feature type="chain" id="PRO_5039252436" evidence="4">
    <location>
        <begin position="23"/>
        <end position="287"/>
    </location>
</feature>
<dbReference type="Proteomes" id="UP000199309">
    <property type="component" value="Unassembled WGS sequence"/>
</dbReference>
<evidence type="ECO:0000313" key="6">
    <source>
        <dbReference type="EMBL" id="SDM49210.1"/>
    </source>
</evidence>
<evidence type="ECO:0000256" key="2">
    <source>
        <dbReference type="ARBA" id="ARBA00022448"/>
    </source>
</evidence>
<evidence type="ECO:0000256" key="4">
    <source>
        <dbReference type="SAM" id="SignalP"/>
    </source>
</evidence>
<keyword evidence="7" id="KW-1185">Reference proteome</keyword>
<dbReference type="InterPro" id="IPR001638">
    <property type="entry name" value="Solute-binding_3/MltF_N"/>
</dbReference>
<dbReference type="Gene3D" id="3.40.190.10">
    <property type="entry name" value="Periplasmic binding protein-like II"/>
    <property type="match status" value="2"/>
</dbReference>
<proteinExistence type="inferred from homology"/>
<dbReference type="PANTHER" id="PTHR30085">
    <property type="entry name" value="AMINO ACID ABC TRANSPORTER PERMEASE"/>
    <property type="match status" value="1"/>
</dbReference>
<reference evidence="6 7" key="1">
    <citation type="submission" date="2016-10" db="EMBL/GenBank/DDBJ databases">
        <authorList>
            <person name="de Groot N.N."/>
        </authorList>
    </citation>
    <scope>NUCLEOTIDE SEQUENCE [LARGE SCALE GENOMIC DNA]</scope>
    <source>
        <strain evidence="6 7">DSM 16981</strain>
    </source>
</reference>
<evidence type="ECO:0000259" key="5">
    <source>
        <dbReference type="SMART" id="SM00062"/>
    </source>
</evidence>
<keyword evidence="3 4" id="KW-0732">Signal</keyword>
<organism evidence="6 7">
    <name type="scientific">Megasphaera paucivorans</name>
    <dbReference type="NCBI Taxonomy" id="349095"/>
    <lineage>
        <taxon>Bacteria</taxon>
        <taxon>Bacillati</taxon>
        <taxon>Bacillota</taxon>
        <taxon>Negativicutes</taxon>
        <taxon>Veillonellales</taxon>
        <taxon>Veillonellaceae</taxon>
        <taxon>Megasphaera</taxon>
    </lineage>
</organism>
<evidence type="ECO:0000256" key="3">
    <source>
        <dbReference type="ARBA" id="ARBA00022729"/>
    </source>
</evidence>
<evidence type="ECO:0000256" key="1">
    <source>
        <dbReference type="ARBA" id="ARBA00010333"/>
    </source>
</evidence>
<feature type="domain" description="Solute-binding protein family 3/N-terminal" evidence="5">
    <location>
        <begin position="55"/>
        <end position="280"/>
    </location>
</feature>
<dbReference type="RefSeq" id="WP_218118727.1">
    <property type="nucleotide sequence ID" value="NZ_FNHQ01000007.1"/>
</dbReference>
<dbReference type="Pfam" id="PF00497">
    <property type="entry name" value="SBP_bac_3"/>
    <property type="match status" value="1"/>
</dbReference>
<keyword evidence="2" id="KW-0813">Transport</keyword>
<gene>
    <name evidence="6" type="ORF">SAMN05660299_01000</name>
</gene>
<dbReference type="SUPFAM" id="SSF53850">
    <property type="entry name" value="Periplasmic binding protein-like II"/>
    <property type="match status" value="1"/>
</dbReference>
<dbReference type="PANTHER" id="PTHR30085:SF6">
    <property type="entry name" value="ABC TRANSPORTER GLUTAMINE-BINDING PROTEIN GLNH"/>
    <property type="match status" value="1"/>
</dbReference>
<dbReference type="EMBL" id="FNHQ01000007">
    <property type="protein sequence ID" value="SDM49210.1"/>
    <property type="molecule type" value="Genomic_DNA"/>
</dbReference>
<dbReference type="GO" id="GO:0006865">
    <property type="term" value="P:amino acid transport"/>
    <property type="evidence" value="ECO:0007669"/>
    <property type="project" value="TreeGrafter"/>
</dbReference>
<dbReference type="SMART" id="SM00062">
    <property type="entry name" value="PBPb"/>
    <property type="match status" value="1"/>
</dbReference>
<feature type="signal peptide" evidence="4">
    <location>
        <begin position="1"/>
        <end position="22"/>
    </location>
</feature>
<dbReference type="AlphaFoldDB" id="A0A1G9TND4"/>
<dbReference type="PROSITE" id="PS51257">
    <property type="entry name" value="PROKAR_LIPOPROTEIN"/>
    <property type="match status" value="1"/>
</dbReference>
<name>A0A1G9TND4_9FIRM</name>
<dbReference type="GO" id="GO:0005576">
    <property type="term" value="C:extracellular region"/>
    <property type="evidence" value="ECO:0007669"/>
    <property type="project" value="TreeGrafter"/>
</dbReference>
<dbReference type="STRING" id="349095.SAMN05660299_01000"/>
<evidence type="ECO:0000313" key="7">
    <source>
        <dbReference type="Proteomes" id="UP000199309"/>
    </source>
</evidence>
<dbReference type="InterPro" id="IPR051455">
    <property type="entry name" value="Bact_solute-bind_prot3"/>
</dbReference>
<sequence>MSTWNKGFAMGAIGLTLFGLLAAGCGDANSSDASKKEDAGKKQIAGVQRIKERGVVKVGIGDTIKGFGYKESDGTITGIDADVAKAIAKDILGDENKIEFTTVTAKARGPVLDSDQVDFVIATYTVNEERKKSWDFSDIYYRDPVGFLVKKDSGITSAKELDGKTIAVQQGTTSRQGCEEWAKKYGIKLKYTEFPTDPEALSAMTSGRAAAYSTDSSILNSHMEGKPDLMLLPEKFAPQDYGIAVRKDNNELLTEINKVIKQLKESGELEKMIQKHHLVDFHDDATE</sequence>
<comment type="similarity">
    <text evidence="1">Belongs to the bacterial solute-binding protein 3 family.</text>
</comment>
<protein>
    <submittedName>
        <fullName evidence="6">Putative glutamine transport system substrate-binding protein</fullName>
    </submittedName>
</protein>